<feature type="transmembrane region" description="Helical" evidence="1">
    <location>
        <begin position="36"/>
        <end position="59"/>
    </location>
</feature>
<dbReference type="NCBIfam" id="TIGR01300">
    <property type="entry name" value="CPA3_mnhG_phaG"/>
    <property type="match status" value="1"/>
</dbReference>
<keyword evidence="1" id="KW-0812">Transmembrane</keyword>
<feature type="transmembrane region" description="Helical" evidence="1">
    <location>
        <begin position="66"/>
        <end position="85"/>
    </location>
</feature>
<evidence type="ECO:0000313" key="3">
    <source>
        <dbReference type="EMBL" id="UTO56436.1"/>
    </source>
</evidence>
<keyword evidence="5" id="KW-1185">Reference proteome</keyword>
<dbReference type="EMBL" id="CP089285">
    <property type="protein sequence ID" value="UTO56436.1"/>
    <property type="molecule type" value="Genomic_DNA"/>
</dbReference>
<evidence type="ECO:0000313" key="4">
    <source>
        <dbReference type="Proteomes" id="UP001059822"/>
    </source>
</evidence>
<evidence type="ECO:0000313" key="2">
    <source>
        <dbReference type="EMBL" id="UTO55515.1"/>
    </source>
</evidence>
<dbReference type="RefSeq" id="WP_218193948.1">
    <property type="nucleotide sequence ID" value="NZ_CP089285.1"/>
</dbReference>
<organism evidence="2 4">
    <name type="scientific">Neoehrlichia mikurensis</name>
    <dbReference type="NCBI Taxonomy" id="89586"/>
    <lineage>
        <taxon>Bacteria</taxon>
        <taxon>Pseudomonadati</taxon>
        <taxon>Pseudomonadota</taxon>
        <taxon>Alphaproteobacteria</taxon>
        <taxon>Rickettsiales</taxon>
        <taxon>Anaplasmataceae</taxon>
        <taxon>Candidatus Neoehrlichia</taxon>
    </lineage>
</organism>
<dbReference type="PANTHER" id="PTHR34703">
    <property type="entry name" value="ANTIPORTER SUBUNIT MNHG2-RELATED"/>
    <property type="match status" value="1"/>
</dbReference>
<reference evidence="2" key="1">
    <citation type="journal article" date="2022" name="Microorganisms">
        <title>Assembly and Comparison of Ca. Neoehrlichia mikurensis Genomes.</title>
        <authorList>
            <person name="Azagi T."/>
            <person name="Dirks R.P."/>
            <person name="Yebra-Pimentel E.S."/>
            <person name="Schaap P.J."/>
            <person name="Koehorst J.J."/>
            <person name="Esser H.J."/>
            <person name="Sprong H."/>
        </authorList>
    </citation>
    <scope>NUCLEOTIDE SEQUENCE</scope>
    <source>
        <strain evidence="3">18-2804</strain>
        <strain evidence="2">18-2837</strain>
    </source>
</reference>
<gene>
    <name evidence="2" type="primary">mnhG</name>
    <name evidence="3" type="ORF">LUA81_00230</name>
    <name evidence="2" type="ORF">LUA82_00230</name>
</gene>
<dbReference type="GO" id="GO:0015385">
    <property type="term" value="F:sodium:proton antiporter activity"/>
    <property type="evidence" value="ECO:0007669"/>
    <property type="project" value="TreeGrafter"/>
</dbReference>
<dbReference type="PANTHER" id="PTHR34703:SF1">
    <property type="entry name" value="ANTIPORTER SUBUNIT MNHG2-RELATED"/>
    <property type="match status" value="1"/>
</dbReference>
<accession>A0A9Q9C022</accession>
<protein>
    <submittedName>
        <fullName evidence="2">Monovalent cation/H(+) antiporter subunit G</fullName>
    </submittedName>
</protein>
<evidence type="ECO:0000313" key="5">
    <source>
        <dbReference type="Proteomes" id="UP001059985"/>
    </source>
</evidence>
<dbReference type="Proteomes" id="UP001059985">
    <property type="component" value="Chromosome"/>
</dbReference>
<dbReference type="AlphaFoldDB" id="A0A9Q9C022"/>
<sequence>MMTYFSLVIMGLGLFLMLTAAIGVMRFPNFYTKVHAAGIADSLGLALVLSGVVIGYNFLSLFTVKVILLIFILWITNTTSCYMLAHCVYYDKDNNES</sequence>
<evidence type="ECO:0000256" key="1">
    <source>
        <dbReference type="SAM" id="Phobius"/>
    </source>
</evidence>
<proteinExistence type="predicted"/>
<dbReference type="EMBL" id="CP089286">
    <property type="protein sequence ID" value="UTO55515.1"/>
    <property type="molecule type" value="Genomic_DNA"/>
</dbReference>
<dbReference type="InterPro" id="IPR005133">
    <property type="entry name" value="PhaG_MnhG_YufB"/>
</dbReference>
<dbReference type="Pfam" id="PF03334">
    <property type="entry name" value="PhaG_MnhG_YufB"/>
    <property type="match status" value="1"/>
</dbReference>
<dbReference type="NCBIfam" id="NF009311">
    <property type="entry name" value="PRK12670.1"/>
    <property type="match status" value="1"/>
</dbReference>
<keyword evidence="1" id="KW-0472">Membrane</keyword>
<dbReference type="Proteomes" id="UP001059822">
    <property type="component" value="Chromosome"/>
</dbReference>
<keyword evidence="1" id="KW-1133">Transmembrane helix</keyword>
<name>A0A9Q9C022_9RICK</name>